<organism evidence="11 12">
    <name type="scientific">Pseudohalioglobus sediminis</name>
    <dbReference type="NCBI Taxonomy" id="2606449"/>
    <lineage>
        <taxon>Bacteria</taxon>
        <taxon>Pseudomonadati</taxon>
        <taxon>Pseudomonadota</taxon>
        <taxon>Gammaproteobacteria</taxon>
        <taxon>Cellvibrionales</taxon>
        <taxon>Halieaceae</taxon>
        <taxon>Pseudohalioglobus</taxon>
    </lineage>
</organism>
<dbReference type="NCBIfam" id="TIGR01528">
    <property type="entry name" value="NMN_trans_PnuC"/>
    <property type="match status" value="1"/>
</dbReference>
<keyword evidence="5" id="KW-0813">Transport</keyword>
<evidence type="ECO:0000256" key="6">
    <source>
        <dbReference type="ARBA" id="ARBA00022475"/>
    </source>
</evidence>
<dbReference type="Proteomes" id="UP000323708">
    <property type="component" value="Unassembled WGS sequence"/>
</dbReference>
<comment type="caution">
    <text evidence="11">The sequence shown here is derived from an EMBL/GenBank/DDBJ whole genome shotgun (WGS) entry which is preliminary data.</text>
</comment>
<keyword evidence="12" id="KW-1185">Reference proteome</keyword>
<dbReference type="EMBL" id="VTUX01000003">
    <property type="protein sequence ID" value="KAA1192479.1"/>
    <property type="molecule type" value="Genomic_DNA"/>
</dbReference>
<gene>
    <name evidence="11" type="ORF">F0M18_07355</name>
</gene>
<protein>
    <recommendedName>
        <fullName evidence="4">Nicotinamide riboside transporter PnuC</fullName>
    </recommendedName>
</protein>
<comment type="function">
    <text evidence="1">Required for nicotinamide riboside transport across the inner membrane.</text>
</comment>
<evidence type="ECO:0000313" key="12">
    <source>
        <dbReference type="Proteomes" id="UP000323708"/>
    </source>
</evidence>
<keyword evidence="6" id="KW-1003">Cell membrane</keyword>
<comment type="subcellular location">
    <subcellularLocation>
        <location evidence="2">Cell membrane</location>
        <topology evidence="2">Multi-pass membrane protein</topology>
    </subcellularLocation>
</comment>
<feature type="transmembrane region" description="Helical" evidence="10">
    <location>
        <begin position="125"/>
        <end position="147"/>
    </location>
</feature>
<comment type="similarity">
    <text evidence="3">Belongs to the nicotinamide ribonucleoside (NR) uptake permease (TC 4.B.1) family.</text>
</comment>
<dbReference type="PANTHER" id="PTHR36122">
    <property type="entry name" value="NICOTINAMIDE RIBOSIDE TRANSPORTER PNUC"/>
    <property type="match status" value="1"/>
</dbReference>
<sequence>MTSAPGATRAITSWARRALTAWTCPGGYKPVCRPAPGDDRGAAVSVNTLVELLAVLAGLAYVVLLIRERVLAWPFGIAGSLLSIYLFVDNKLYSEASLYLFYVFAGIWGWMRWRHRVAANDNPVVVYTPMVHLLVIAIASCGAIALGTFFGEQTDAQRPYIDAFTTMFSFAATYLQVKKVLENWIYWIVLNCASIWLYMDRSLDIYAGLVCVYVALSVWGLLQWSRIYRHQQAPSDSAWRPDDPAVH</sequence>
<evidence type="ECO:0000256" key="1">
    <source>
        <dbReference type="ARBA" id="ARBA00002672"/>
    </source>
</evidence>
<feature type="transmembrane region" description="Helical" evidence="10">
    <location>
        <begin position="205"/>
        <end position="222"/>
    </location>
</feature>
<accession>A0A5B0X2V2</accession>
<evidence type="ECO:0000256" key="8">
    <source>
        <dbReference type="ARBA" id="ARBA00022989"/>
    </source>
</evidence>
<dbReference type="GO" id="GO:0005886">
    <property type="term" value="C:plasma membrane"/>
    <property type="evidence" value="ECO:0007669"/>
    <property type="project" value="UniProtKB-SubCell"/>
</dbReference>
<evidence type="ECO:0000256" key="7">
    <source>
        <dbReference type="ARBA" id="ARBA00022692"/>
    </source>
</evidence>
<dbReference type="InterPro" id="IPR006419">
    <property type="entry name" value="NMN_transpt_PnuC"/>
</dbReference>
<feature type="transmembrane region" description="Helical" evidence="10">
    <location>
        <begin position="184"/>
        <end position="199"/>
    </location>
</feature>
<proteinExistence type="inferred from homology"/>
<evidence type="ECO:0000256" key="2">
    <source>
        <dbReference type="ARBA" id="ARBA00004651"/>
    </source>
</evidence>
<feature type="transmembrane region" description="Helical" evidence="10">
    <location>
        <begin position="94"/>
        <end position="113"/>
    </location>
</feature>
<reference evidence="11 12" key="1">
    <citation type="submission" date="2019-09" db="EMBL/GenBank/DDBJ databases">
        <authorList>
            <person name="Chen X.-Y."/>
        </authorList>
    </citation>
    <scope>NUCLEOTIDE SEQUENCE [LARGE SCALE GENOMIC DNA]</scope>
    <source>
        <strain evidence="11 12">NY5</strain>
    </source>
</reference>
<dbReference type="AlphaFoldDB" id="A0A5B0X2V2"/>
<dbReference type="Pfam" id="PF04973">
    <property type="entry name" value="NMN_transporter"/>
    <property type="match status" value="1"/>
</dbReference>
<keyword evidence="7 10" id="KW-0812">Transmembrane</keyword>
<keyword evidence="9 10" id="KW-0472">Membrane</keyword>
<evidence type="ECO:0000256" key="3">
    <source>
        <dbReference type="ARBA" id="ARBA00006669"/>
    </source>
</evidence>
<evidence type="ECO:0000313" key="11">
    <source>
        <dbReference type="EMBL" id="KAA1192479.1"/>
    </source>
</evidence>
<dbReference type="PANTHER" id="PTHR36122:SF2">
    <property type="entry name" value="NICOTINAMIDE RIBOSIDE TRANSPORTER PNUC"/>
    <property type="match status" value="1"/>
</dbReference>
<feature type="transmembrane region" description="Helical" evidence="10">
    <location>
        <begin position="71"/>
        <end position="88"/>
    </location>
</feature>
<evidence type="ECO:0000256" key="4">
    <source>
        <dbReference type="ARBA" id="ARBA00017522"/>
    </source>
</evidence>
<keyword evidence="8 10" id="KW-1133">Transmembrane helix</keyword>
<name>A0A5B0X2V2_9GAMM</name>
<evidence type="ECO:0000256" key="9">
    <source>
        <dbReference type="ARBA" id="ARBA00023136"/>
    </source>
</evidence>
<dbReference type="GO" id="GO:0034257">
    <property type="term" value="F:nicotinamide riboside transmembrane transporter activity"/>
    <property type="evidence" value="ECO:0007669"/>
    <property type="project" value="InterPro"/>
</dbReference>
<evidence type="ECO:0000256" key="10">
    <source>
        <dbReference type="SAM" id="Phobius"/>
    </source>
</evidence>
<feature type="transmembrane region" description="Helical" evidence="10">
    <location>
        <begin position="44"/>
        <end position="64"/>
    </location>
</feature>
<evidence type="ECO:0000256" key="5">
    <source>
        <dbReference type="ARBA" id="ARBA00022448"/>
    </source>
</evidence>